<comment type="caution">
    <text evidence="3">The sequence shown here is derived from an EMBL/GenBank/DDBJ whole genome shotgun (WGS) entry which is preliminary data.</text>
</comment>
<evidence type="ECO:0000256" key="1">
    <source>
        <dbReference type="SAM" id="MobiDB-lite"/>
    </source>
</evidence>
<feature type="compositionally biased region" description="Low complexity" evidence="1">
    <location>
        <begin position="188"/>
        <end position="208"/>
    </location>
</feature>
<dbReference type="SUPFAM" id="SSF74653">
    <property type="entry name" value="TolA/TonB C-terminal domain"/>
    <property type="match status" value="1"/>
</dbReference>
<proteinExistence type="predicted"/>
<keyword evidence="4" id="KW-1185">Reference proteome</keyword>
<evidence type="ECO:0000256" key="2">
    <source>
        <dbReference type="SAM" id="Phobius"/>
    </source>
</evidence>
<sequence>MSSATTPPHSLIAHKTRLATCIGVLLLHIAVGWALLHMPVVSLQPPKTTPPLEIAFVDLTPKAQPTVTPPEKTKPVPVPPVETDPPPQPEPPTQQKTQAEVSPSSVKSVTNSPLPVPMPEREPISEPKPQPTAAPPTDVELLPDIPLADANDTPPPEPTQVEPTPVLSEAEPVSPPETAPIAHPAIDQQAILAAQQAAQAELAAQQAREQAERERQAQQAREQAERERQAQQAREQAERERQAQQAREQAERERQAQQAREQAERERQAKLQAQQPQAVTFGSGDARWRVVPKTNFTGNIARLIESQQLTQIEARLQISPQGDVTAVSIVTSSGNSQVDNAIRQRLLAGKLYPYPTPRVGNLLINLN</sequence>
<dbReference type="RefSeq" id="WP_067337048.1">
    <property type="nucleotide sequence ID" value="NZ_LZNA01000038.1"/>
</dbReference>
<feature type="compositionally biased region" description="Polar residues" evidence="1">
    <location>
        <begin position="99"/>
        <end position="113"/>
    </location>
</feature>
<dbReference type="CDD" id="cd06503">
    <property type="entry name" value="ATP-synt_Fo_b"/>
    <property type="match status" value="1"/>
</dbReference>
<feature type="region of interest" description="Disordered" evidence="1">
    <location>
        <begin position="63"/>
        <end position="279"/>
    </location>
</feature>
<keyword evidence="2" id="KW-0472">Membrane</keyword>
<keyword evidence="2" id="KW-1133">Transmembrane helix</keyword>
<evidence type="ECO:0008006" key="5">
    <source>
        <dbReference type="Google" id="ProtNLM"/>
    </source>
</evidence>
<organism evidence="3 4">
    <name type="scientific">Faucicola atlantae</name>
    <dbReference type="NCBI Taxonomy" id="34059"/>
    <lineage>
        <taxon>Bacteria</taxon>
        <taxon>Pseudomonadati</taxon>
        <taxon>Pseudomonadota</taxon>
        <taxon>Gammaproteobacteria</taxon>
        <taxon>Moraxellales</taxon>
        <taxon>Moraxellaceae</taxon>
        <taxon>Faucicola</taxon>
    </lineage>
</organism>
<feature type="compositionally biased region" description="Pro residues" evidence="1">
    <location>
        <begin position="76"/>
        <end position="92"/>
    </location>
</feature>
<dbReference type="AlphaFoldDB" id="A0A1B8QEE9"/>
<reference evidence="3 4" key="1">
    <citation type="submission" date="2016-06" db="EMBL/GenBank/DDBJ databases">
        <title>Draft genome of Moraxella atlantae CCUG 59586.</title>
        <authorList>
            <person name="Salva-Serra F."/>
            <person name="Engstrom-Jakobsson H."/>
            <person name="Thorell K."/>
            <person name="Gonzales-Siles L."/>
            <person name="Karlsson R."/>
            <person name="Boulund F."/>
            <person name="Engstrand L."/>
            <person name="Kristiansson E."/>
            <person name="Moore E."/>
        </authorList>
    </citation>
    <scope>NUCLEOTIDE SEQUENCE [LARGE SCALE GENOMIC DNA]</scope>
    <source>
        <strain evidence="3 4">CCUG 59586</strain>
    </source>
</reference>
<protein>
    <recommendedName>
        <fullName evidence="5">Protein TolA</fullName>
    </recommendedName>
</protein>
<evidence type="ECO:0000313" key="3">
    <source>
        <dbReference type="EMBL" id="OBX80054.1"/>
    </source>
</evidence>
<dbReference type="Proteomes" id="UP000092616">
    <property type="component" value="Unassembled WGS sequence"/>
</dbReference>
<dbReference type="EMBL" id="LZNA01000038">
    <property type="protein sequence ID" value="OBX80054.1"/>
    <property type="molecule type" value="Genomic_DNA"/>
</dbReference>
<evidence type="ECO:0000313" key="4">
    <source>
        <dbReference type="Proteomes" id="UP000092616"/>
    </source>
</evidence>
<dbReference type="Pfam" id="PF13103">
    <property type="entry name" value="TonB_2"/>
    <property type="match status" value="1"/>
</dbReference>
<feature type="compositionally biased region" description="Basic and acidic residues" evidence="1">
    <location>
        <begin position="209"/>
        <end position="269"/>
    </location>
</feature>
<accession>A0A1B8QEE9</accession>
<keyword evidence="2" id="KW-0812">Transmembrane</keyword>
<name>A0A1B8QEE9_9GAMM</name>
<feature type="transmembrane region" description="Helical" evidence="2">
    <location>
        <begin position="18"/>
        <end position="36"/>
    </location>
</feature>
<gene>
    <name evidence="3" type="ORF">A9306_08015</name>
</gene>